<evidence type="ECO:0000256" key="5">
    <source>
        <dbReference type="ARBA" id="ARBA00022989"/>
    </source>
</evidence>
<evidence type="ECO:0000259" key="8">
    <source>
        <dbReference type="SMART" id="SM00014"/>
    </source>
</evidence>
<dbReference type="GO" id="GO:0016020">
    <property type="term" value="C:membrane"/>
    <property type="evidence" value="ECO:0007669"/>
    <property type="project" value="UniProtKB-SubCell"/>
</dbReference>
<dbReference type="Proteomes" id="UP000824469">
    <property type="component" value="Unassembled WGS sequence"/>
</dbReference>
<feature type="transmembrane region" description="Helical" evidence="7">
    <location>
        <begin position="225"/>
        <end position="244"/>
    </location>
</feature>
<dbReference type="EMBL" id="JAHRHJ020000001">
    <property type="protein sequence ID" value="KAH9329631.1"/>
    <property type="molecule type" value="Genomic_DNA"/>
</dbReference>
<feature type="domain" description="Phosphatidic acid phosphatase type 2/haloperoxidase" evidence="8">
    <location>
        <begin position="101"/>
        <end position="244"/>
    </location>
</feature>
<dbReference type="InterPro" id="IPR043216">
    <property type="entry name" value="PAP-like"/>
</dbReference>
<dbReference type="GO" id="GO:0008195">
    <property type="term" value="F:phosphatidate phosphatase activity"/>
    <property type="evidence" value="ECO:0007669"/>
    <property type="project" value="TreeGrafter"/>
</dbReference>
<dbReference type="Pfam" id="PF01569">
    <property type="entry name" value="PAP2"/>
    <property type="match status" value="1"/>
</dbReference>
<feature type="transmembrane region" description="Helical" evidence="7">
    <location>
        <begin position="68"/>
        <end position="92"/>
    </location>
</feature>
<feature type="non-terminal residue" evidence="9">
    <location>
        <position position="392"/>
    </location>
</feature>
<dbReference type="SUPFAM" id="SSF48317">
    <property type="entry name" value="Acid phosphatase/Vanadium-dependent haloperoxidase"/>
    <property type="match status" value="1"/>
</dbReference>
<keyword evidence="6 7" id="KW-0472">Membrane</keyword>
<keyword evidence="3 7" id="KW-0812">Transmembrane</keyword>
<dbReference type="Gene3D" id="1.20.144.10">
    <property type="entry name" value="Phosphatidic acid phosphatase type 2/haloperoxidase"/>
    <property type="match status" value="1"/>
</dbReference>
<proteinExistence type="inferred from homology"/>
<feature type="transmembrane region" description="Helical" evidence="7">
    <location>
        <begin position="201"/>
        <end position="219"/>
    </location>
</feature>
<evidence type="ECO:0000256" key="6">
    <source>
        <dbReference type="ARBA" id="ARBA00023136"/>
    </source>
</evidence>
<dbReference type="PANTHER" id="PTHR10165">
    <property type="entry name" value="LIPID PHOSPHATE PHOSPHATASE"/>
    <property type="match status" value="1"/>
</dbReference>
<feature type="transmembrane region" description="Helical" evidence="7">
    <location>
        <begin position="99"/>
        <end position="120"/>
    </location>
</feature>
<gene>
    <name evidence="9" type="ORF">KI387_001739</name>
</gene>
<keyword evidence="4" id="KW-0378">Hydrolase</keyword>
<dbReference type="InterPro" id="IPR036938">
    <property type="entry name" value="PAP2/HPO_sf"/>
</dbReference>
<comment type="subcellular location">
    <subcellularLocation>
        <location evidence="1">Membrane</location>
        <topology evidence="1">Multi-pass membrane protein</topology>
    </subcellularLocation>
</comment>
<feature type="transmembrane region" description="Helical" evidence="7">
    <location>
        <begin position="172"/>
        <end position="189"/>
    </location>
</feature>
<organism evidence="9 10">
    <name type="scientific">Taxus chinensis</name>
    <name type="common">Chinese yew</name>
    <name type="synonym">Taxus wallichiana var. chinensis</name>
    <dbReference type="NCBI Taxonomy" id="29808"/>
    <lineage>
        <taxon>Eukaryota</taxon>
        <taxon>Viridiplantae</taxon>
        <taxon>Streptophyta</taxon>
        <taxon>Embryophyta</taxon>
        <taxon>Tracheophyta</taxon>
        <taxon>Spermatophyta</taxon>
        <taxon>Pinopsida</taxon>
        <taxon>Pinidae</taxon>
        <taxon>Conifers II</taxon>
        <taxon>Cupressales</taxon>
        <taxon>Taxaceae</taxon>
        <taxon>Taxus</taxon>
    </lineage>
</organism>
<comment type="caution">
    <text evidence="9">The sequence shown here is derived from an EMBL/GenBank/DDBJ whole genome shotgun (WGS) entry which is preliminary data.</text>
</comment>
<dbReference type="FunFam" id="1.20.144.10:FF:000001">
    <property type="entry name" value="Lipid phosphate phosphatase 2"/>
    <property type="match status" value="1"/>
</dbReference>
<accession>A0AA38LN14</accession>
<evidence type="ECO:0000256" key="2">
    <source>
        <dbReference type="ARBA" id="ARBA00008816"/>
    </source>
</evidence>
<evidence type="ECO:0000256" key="4">
    <source>
        <dbReference type="ARBA" id="ARBA00022801"/>
    </source>
</evidence>
<dbReference type="PANTHER" id="PTHR10165:SF35">
    <property type="entry name" value="RE23632P"/>
    <property type="match status" value="1"/>
</dbReference>
<dbReference type="AlphaFoldDB" id="A0AA38LN14"/>
<dbReference type="GO" id="GO:0046839">
    <property type="term" value="P:phospholipid dephosphorylation"/>
    <property type="evidence" value="ECO:0007669"/>
    <property type="project" value="TreeGrafter"/>
</dbReference>
<dbReference type="SMART" id="SM00014">
    <property type="entry name" value="acidPPc"/>
    <property type="match status" value="1"/>
</dbReference>
<evidence type="ECO:0000313" key="9">
    <source>
        <dbReference type="EMBL" id="KAH9329631.1"/>
    </source>
</evidence>
<dbReference type="InterPro" id="IPR000326">
    <property type="entry name" value="PAP2/HPO"/>
</dbReference>
<keyword evidence="10" id="KW-1185">Reference proteome</keyword>
<sequence length="392" mass="44608">FRMRGGQRCASDTPRSLAVQLMRFHRHDWVMILFLLASVGILNIIDPFDRFVGKSMLDDLMYPLKENTVPFWTIPILAVIVPSIAICIYYCYQRDVNELHHALLGLLFSVLITAVVTDAVKDAVGRPRPDFFWRCFPDGISKFDNITGRVECHGDVHVIREGHKSFPSGHTSWSFSGLGFLSLYLAAKIEMFDHKGHATKLCVVFLPLLVAILVGISRVDDYWHHWQDVFAGALLGLTMATLCYRQFFPAPYDSNGVGAYTHFQVLINGHSNQAELADGWDIENGPYFRVGGTDTAVNRHVQDGGLSNWQRGNKQVLDRQRHLLEEHQREAIGRNFETISSLERRVHVGRAVTLDNERIDCRWNAQRFTIGSISTEKHKIGKISSIKRWFSI</sequence>
<keyword evidence="5 7" id="KW-1133">Transmembrane helix</keyword>
<evidence type="ECO:0000256" key="1">
    <source>
        <dbReference type="ARBA" id="ARBA00004141"/>
    </source>
</evidence>
<protein>
    <recommendedName>
        <fullName evidence="8">Phosphatidic acid phosphatase type 2/haloperoxidase domain-containing protein</fullName>
    </recommendedName>
</protein>
<evidence type="ECO:0000313" key="10">
    <source>
        <dbReference type="Proteomes" id="UP000824469"/>
    </source>
</evidence>
<reference evidence="9 10" key="1">
    <citation type="journal article" date="2021" name="Nat. Plants">
        <title>The Taxus genome provides insights into paclitaxel biosynthesis.</title>
        <authorList>
            <person name="Xiong X."/>
            <person name="Gou J."/>
            <person name="Liao Q."/>
            <person name="Li Y."/>
            <person name="Zhou Q."/>
            <person name="Bi G."/>
            <person name="Li C."/>
            <person name="Du R."/>
            <person name="Wang X."/>
            <person name="Sun T."/>
            <person name="Guo L."/>
            <person name="Liang H."/>
            <person name="Lu P."/>
            <person name="Wu Y."/>
            <person name="Zhang Z."/>
            <person name="Ro D.K."/>
            <person name="Shang Y."/>
            <person name="Huang S."/>
            <person name="Yan J."/>
        </authorList>
    </citation>
    <scope>NUCLEOTIDE SEQUENCE [LARGE SCALE GENOMIC DNA]</scope>
    <source>
        <strain evidence="9">Ta-2019</strain>
    </source>
</reference>
<evidence type="ECO:0000256" key="3">
    <source>
        <dbReference type="ARBA" id="ARBA00022692"/>
    </source>
</evidence>
<feature type="transmembrane region" description="Helical" evidence="7">
    <location>
        <begin position="29"/>
        <end position="48"/>
    </location>
</feature>
<comment type="similarity">
    <text evidence="2">Belongs to the PA-phosphatase related phosphoesterase family.</text>
</comment>
<name>A0AA38LN14_TAXCH</name>
<evidence type="ECO:0000256" key="7">
    <source>
        <dbReference type="SAM" id="Phobius"/>
    </source>
</evidence>
<dbReference type="CDD" id="cd03390">
    <property type="entry name" value="PAP2_containing_1_like"/>
    <property type="match status" value="1"/>
</dbReference>
<dbReference type="OMA" id="HAFRHHN"/>
<dbReference type="GO" id="GO:0006644">
    <property type="term" value="P:phospholipid metabolic process"/>
    <property type="evidence" value="ECO:0007669"/>
    <property type="project" value="InterPro"/>
</dbReference>